<keyword evidence="4" id="KW-1185">Reference proteome</keyword>
<evidence type="ECO:0000313" key="3">
    <source>
        <dbReference type="Proteomes" id="UP001189756"/>
    </source>
</evidence>
<sequence length="99" mass="11120">MQSDFQKWEEAPAINRAACILNFISIKAGRWPGCTIAWGTRRVGLVPDPGTNVYGRNNFTIHGSWFPGSIGCIDLTNSMESFAKEFLLYAKDMELAVRY</sequence>
<proteinExistence type="predicted"/>
<evidence type="ECO:0000313" key="2">
    <source>
        <dbReference type="EMBL" id="CAJ0779302.1"/>
    </source>
</evidence>
<evidence type="ECO:0000313" key="1">
    <source>
        <dbReference type="EMBL" id="CAJ0778164.1"/>
    </source>
</evidence>
<dbReference type="RefSeq" id="WP_065851813.1">
    <property type="nucleotide sequence ID" value="NZ_CATWDO010000001.1"/>
</dbReference>
<protein>
    <submittedName>
        <fullName evidence="2">Uncharacterized protein</fullName>
    </submittedName>
</protein>
<organism evidence="2 3">
    <name type="scientific">Ralstonia thomasii</name>
    <dbReference type="NCBI Taxonomy" id="3058596"/>
    <lineage>
        <taxon>Bacteria</taxon>
        <taxon>Pseudomonadati</taxon>
        <taxon>Pseudomonadota</taxon>
        <taxon>Betaproteobacteria</taxon>
        <taxon>Burkholderiales</taxon>
        <taxon>Burkholderiaceae</taxon>
        <taxon>Ralstonia</taxon>
    </lineage>
</organism>
<reference evidence="2 4" key="1">
    <citation type="submission" date="2023-07" db="EMBL/GenBank/DDBJ databases">
        <authorList>
            <person name="Peeters C."/>
        </authorList>
    </citation>
    <scope>NUCLEOTIDE SEQUENCE</scope>
    <source>
        <strain evidence="1 4">LMG 18095</strain>
        <strain evidence="2">R-77560</strain>
    </source>
</reference>
<dbReference type="Proteomes" id="UP001189773">
    <property type="component" value="Unassembled WGS sequence"/>
</dbReference>
<dbReference type="EMBL" id="CATZAZ010000001">
    <property type="protein sequence ID" value="CAJ0779302.1"/>
    <property type="molecule type" value="Genomic_DNA"/>
</dbReference>
<name>A0AAD2BTN5_9RALS</name>
<evidence type="ECO:0000313" key="4">
    <source>
        <dbReference type="Proteomes" id="UP001189773"/>
    </source>
</evidence>
<dbReference type="EMBL" id="CATZAR010000001">
    <property type="protein sequence ID" value="CAJ0778164.1"/>
    <property type="molecule type" value="Genomic_DNA"/>
</dbReference>
<dbReference type="Proteomes" id="UP001189756">
    <property type="component" value="Unassembled WGS sequence"/>
</dbReference>
<accession>A0AAD2BTN5</accession>
<dbReference type="AlphaFoldDB" id="A0AAD2BTN5"/>
<comment type="caution">
    <text evidence="2">The sequence shown here is derived from an EMBL/GenBank/DDBJ whole genome shotgun (WGS) entry which is preliminary data.</text>
</comment>
<gene>
    <name evidence="1" type="ORF">LMG18095_00391</name>
    <name evidence="2" type="ORF">R77560_00516</name>
</gene>